<comment type="caution">
    <text evidence="1">The sequence shown here is derived from an EMBL/GenBank/DDBJ whole genome shotgun (WGS) entry which is preliminary data.</text>
</comment>
<reference evidence="1" key="1">
    <citation type="submission" date="2021-01" db="EMBL/GenBank/DDBJ databases">
        <title>Rhizobium sp. strain KVB221 16S ribosomal RNA gene Genome sequencing and assembly.</title>
        <authorList>
            <person name="Kang M."/>
        </authorList>
    </citation>
    <scope>NUCLEOTIDE SEQUENCE</scope>
    <source>
        <strain evidence="1">KVB221</strain>
    </source>
</reference>
<dbReference type="RefSeq" id="WP_201658730.1">
    <property type="nucleotide sequence ID" value="NZ_JAEQNC010000006.1"/>
</dbReference>
<sequence>MLSPLMIISLDQGNLAIVPRSIGQLDARLLEDIKDCLPVPVEKPGLFRCLLMRAAIILLPKSRKRETWHGHGLLMMDAMHR</sequence>
<organism evidence="1 2">
    <name type="scientific">Rhizobium setariae</name>
    <dbReference type="NCBI Taxonomy" id="2801340"/>
    <lineage>
        <taxon>Bacteria</taxon>
        <taxon>Pseudomonadati</taxon>
        <taxon>Pseudomonadota</taxon>
        <taxon>Alphaproteobacteria</taxon>
        <taxon>Hyphomicrobiales</taxon>
        <taxon>Rhizobiaceae</taxon>
        <taxon>Rhizobium/Agrobacterium group</taxon>
        <taxon>Rhizobium</taxon>
    </lineage>
</organism>
<protein>
    <submittedName>
        <fullName evidence="1">Uncharacterized protein</fullName>
    </submittedName>
</protein>
<keyword evidence="2" id="KW-1185">Reference proteome</keyword>
<name>A0A937CLC2_9HYPH</name>
<dbReference type="Proteomes" id="UP000633219">
    <property type="component" value="Unassembled WGS sequence"/>
</dbReference>
<accession>A0A937CLC2</accession>
<proteinExistence type="predicted"/>
<dbReference type="AlphaFoldDB" id="A0A937CLC2"/>
<evidence type="ECO:0000313" key="1">
    <source>
        <dbReference type="EMBL" id="MBL0373025.1"/>
    </source>
</evidence>
<dbReference type="EMBL" id="JAEQNC010000006">
    <property type="protein sequence ID" value="MBL0373025.1"/>
    <property type="molecule type" value="Genomic_DNA"/>
</dbReference>
<gene>
    <name evidence="1" type="ORF">JJB09_13400</name>
</gene>
<evidence type="ECO:0000313" key="2">
    <source>
        <dbReference type="Proteomes" id="UP000633219"/>
    </source>
</evidence>